<organism evidence="3 4">
    <name type="scientific">Dokdonella ginsengisoli</name>
    <dbReference type="NCBI Taxonomy" id="363846"/>
    <lineage>
        <taxon>Bacteria</taxon>
        <taxon>Pseudomonadati</taxon>
        <taxon>Pseudomonadota</taxon>
        <taxon>Gammaproteobacteria</taxon>
        <taxon>Lysobacterales</taxon>
        <taxon>Rhodanobacteraceae</taxon>
        <taxon>Dokdonella</taxon>
    </lineage>
</organism>
<sequence length="140" mass="14685">MSRAPVPASLLALLLAVAAPVAAAPATPSEGSVMSELPAPVAQLVAAVTAGDTDAFLALFPADGVVDDWGRRFSGHAAIRRWSDKEFIGAKGVLTPRKISRSGDTVTVDAGWKSSYYSGDSRFVFVLDGDSIREMRIVGH</sequence>
<gene>
    <name evidence="3" type="ORF">ACFO6Q_13945</name>
</gene>
<evidence type="ECO:0000259" key="2">
    <source>
        <dbReference type="Pfam" id="PF12680"/>
    </source>
</evidence>
<evidence type="ECO:0000313" key="4">
    <source>
        <dbReference type="Proteomes" id="UP001595886"/>
    </source>
</evidence>
<name>A0ABV9QXA5_9GAMM</name>
<evidence type="ECO:0000256" key="1">
    <source>
        <dbReference type="SAM" id="SignalP"/>
    </source>
</evidence>
<feature type="domain" description="SnoaL-like" evidence="2">
    <location>
        <begin position="41"/>
        <end position="113"/>
    </location>
</feature>
<dbReference type="SUPFAM" id="SSF54427">
    <property type="entry name" value="NTF2-like"/>
    <property type="match status" value="1"/>
</dbReference>
<comment type="caution">
    <text evidence="3">The sequence shown here is derived from an EMBL/GenBank/DDBJ whole genome shotgun (WGS) entry which is preliminary data.</text>
</comment>
<reference evidence="4" key="1">
    <citation type="journal article" date="2019" name="Int. J. Syst. Evol. Microbiol.">
        <title>The Global Catalogue of Microorganisms (GCM) 10K type strain sequencing project: providing services to taxonomists for standard genome sequencing and annotation.</title>
        <authorList>
            <consortium name="The Broad Institute Genomics Platform"/>
            <consortium name="The Broad Institute Genome Sequencing Center for Infectious Disease"/>
            <person name="Wu L."/>
            <person name="Ma J."/>
        </authorList>
    </citation>
    <scope>NUCLEOTIDE SEQUENCE [LARGE SCALE GENOMIC DNA]</scope>
    <source>
        <strain evidence="4">CCUG 30340</strain>
    </source>
</reference>
<protein>
    <submittedName>
        <fullName evidence="3">Nuclear transport factor 2 family protein</fullName>
    </submittedName>
</protein>
<dbReference type="InterPro" id="IPR032710">
    <property type="entry name" value="NTF2-like_dom_sf"/>
</dbReference>
<dbReference type="Proteomes" id="UP001595886">
    <property type="component" value="Unassembled WGS sequence"/>
</dbReference>
<dbReference type="Gene3D" id="3.10.450.50">
    <property type="match status" value="1"/>
</dbReference>
<keyword evidence="4" id="KW-1185">Reference proteome</keyword>
<evidence type="ECO:0000313" key="3">
    <source>
        <dbReference type="EMBL" id="MFC4821431.1"/>
    </source>
</evidence>
<keyword evidence="1" id="KW-0732">Signal</keyword>
<proteinExistence type="predicted"/>
<feature type="chain" id="PRO_5046595815" evidence="1">
    <location>
        <begin position="24"/>
        <end position="140"/>
    </location>
</feature>
<dbReference type="InterPro" id="IPR037401">
    <property type="entry name" value="SnoaL-like"/>
</dbReference>
<dbReference type="RefSeq" id="WP_380021712.1">
    <property type="nucleotide sequence ID" value="NZ_JBHSHD010000010.1"/>
</dbReference>
<accession>A0ABV9QXA5</accession>
<dbReference type="EMBL" id="JBHSHD010000010">
    <property type="protein sequence ID" value="MFC4821431.1"/>
    <property type="molecule type" value="Genomic_DNA"/>
</dbReference>
<dbReference type="Pfam" id="PF12680">
    <property type="entry name" value="SnoaL_2"/>
    <property type="match status" value="1"/>
</dbReference>
<feature type="signal peptide" evidence="1">
    <location>
        <begin position="1"/>
        <end position="23"/>
    </location>
</feature>